<evidence type="ECO:0000313" key="8">
    <source>
        <dbReference type="Proteomes" id="UP001316384"/>
    </source>
</evidence>
<accession>A0ABY5KRG2</accession>
<protein>
    <recommendedName>
        <fullName evidence="2">adenosylhomocysteine nucleosidase</fullName>
        <ecNumber evidence="2">3.2.2.9</ecNumber>
    </recommendedName>
</protein>
<dbReference type="InterPro" id="IPR000845">
    <property type="entry name" value="Nucleoside_phosphorylase_d"/>
</dbReference>
<evidence type="ECO:0000313" key="7">
    <source>
        <dbReference type="EMBL" id="UUI73077.1"/>
    </source>
</evidence>
<dbReference type="PANTHER" id="PTHR46832:SF1">
    <property type="entry name" value="5'-METHYLTHIOADENOSINE_S-ADENOSYLHOMOCYSTEINE NUCLEOSIDASE"/>
    <property type="match status" value="1"/>
</dbReference>
<dbReference type="Pfam" id="PF01048">
    <property type="entry name" value="PNP_UDP_1"/>
    <property type="match status" value="1"/>
</dbReference>
<proteinExistence type="predicted"/>
<evidence type="ECO:0000256" key="1">
    <source>
        <dbReference type="ARBA" id="ARBA00004945"/>
    </source>
</evidence>
<evidence type="ECO:0000259" key="6">
    <source>
        <dbReference type="Pfam" id="PF01048"/>
    </source>
</evidence>
<dbReference type="CDD" id="cd09008">
    <property type="entry name" value="MTAN"/>
    <property type="match status" value="1"/>
</dbReference>
<dbReference type="GO" id="GO:0008782">
    <property type="term" value="F:adenosylhomocysteine nucleosidase activity"/>
    <property type="evidence" value="ECO:0007669"/>
    <property type="project" value="UniProtKB-EC"/>
</dbReference>
<evidence type="ECO:0000256" key="4">
    <source>
        <dbReference type="ARBA" id="ARBA00022801"/>
    </source>
</evidence>
<dbReference type="InterPro" id="IPR010049">
    <property type="entry name" value="MTA_SAH_Nsdase"/>
</dbReference>
<keyword evidence="7" id="KW-0326">Glycosidase</keyword>
<keyword evidence="8" id="KW-1185">Reference proteome</keyword>
<dbReference type="PANTHER" id="PTHR46832">
    <property type="entry name" value="5'-METHYLTHIOADENOSINE/S-ADENOSYLHOMOCYSTEINE NUCLEOSIDASE"/>
    <property type="match status" value="1"/>
</dbReference>
<gene>
    <name evidence="7" type="primary">mtnN</name>
    <name evidence="7" type="ORF">NP048_06450</name>
</gene>
<name>A0ABY5KRG2_9CELL</name>
<keyword evidence="3" id="KW-0028">Amino-acid biosynthesis</keyword>
<dbReference type="Gene3D" id="3.40.50.1580">
    <property type="entry name" value="Nucleoside phosphorylase domain"/>
    <property type="match status" value="1"/>
</dbReference>
<sequence>MSGIAELSAASGARADAVVVTAMGVEASPFLDRASAVGDEVEVVGARRRVLDMNGARVLLVTCGIGIVNAASAATLALHGTGARVALSAGSAGGLGLDVRVGDVVVGATTVFGAADARVFGYALGQVPGMPARFDADPALLTAAAGVDAGGPTVRTGLIVSSDVFVDAERAVGMREAFPDALACDMESTALAQAAYLAGVPFLSVRGISDLCGPIAGVDFSAHVDDAAERSATVVVGLLDAFLATA</sequence>
<feature type="domain" description="Nucleoside phosphorylase" evidence="6">
    <location>
        <begin position="17"/>
        <end position="243"/>
    </location>
</feature>
<dbReference type="EMBL" id="CP101987">
    <property type="protein sequence ID" value="UUI73077.1"/>
    <property type="molecule type" value="Genomic_DNA"/>
</dbReference>
<keyword evidence="5" id="KW-0486">Methionine biosynthesis</keyword>
<dbReference type="SUPFAM" id="SSF53167">
    <property type="entry name" value="Purine and uridine phosphorylases"/>
    <property type="match status" value="1"/>
</dbReference>
<dbReference type="GO" id="GO:0008930">
    <property type="term" value="F:methylthioadenosine nucleosidase activity"/>
    <property type="evidence" value="ECO:0007669"/>
    <property type="project" value="UniProtKB-EC"/>
</dbReference>
<dbReference type="Proteomes" id="UP001316384">
    <property type="component" value="Chromosome"/>
</dbReference>
<dbReference type="NCBIfam" id="TIGR01704">
    <property type="entry name" value="MTA_SAH-Nsdase"/>
    <property type="match status" value="1"/>
</dbReference>
<dbReference type="RefSeq" id="WP_227577388.1">
    <property type="nucleotide sequence ID" value="NZ_CP101987.1"/>
</dbReference>
<evidence type="ECO:0000256" key="2">
    <source>
        <dbReference type="ARBA" id="ARBA00011974"/>
    </source>
</evidence>
<keyword evidence="4 7" id="KW-0378">Hydrolase</keyword>
<evidence type="ECO:0000256" key="5">
    <source>
        <dbReference type="ARBA" id="ARBA00023167"/>
    </source>
</evidence>
<evidence type="ECO:0000256" key="3">
    <source>
        <dbReference type="ARBA" id="ARBA00022605"/>
    </source>
</evidence>
<dbReference type="EC" id="3.2.2.9" evidence="2"/>
<dbReference type="InterPro" id="IPR035994">
    <property type="entry name" value="Nucleoside_phosphorylase_sf"/>
</dbReference>
<organism evidence="7 8">
    <name type="scientific">Cellulomonas xiejunii</name>
    <dbReference type="NCBI Taxonomy" id="2968083"/>
    <lineage>
        <taxon>Bacteria</taxon>
        <taxon>Bacillati</taxon>
        <taxon>Actinomycetota</taxon>
        <taxon>Actinomycetes</taxon>
        <taxon>Micrococcales</taxon>
        <taxon>Cellulomonadaceae</taxon>
        <taxon>Cellulomonas</taxon>
    </lineage>
</organism>
<reference evidence="7 8" key="1">
    <citation type="submission" date="2022-07" db="EMBL/GenBank/DDBJ databases">
        <title>Novel species in genus cellulomonas.</title>
        <authorList>
            <person name="Ye L."/>
        </authorList>
    </citation>
    <scope>NUCLEOTIDE SEQUENCE [LARGE SCALE GENOMIC DNA]</scope>
    <source>
        <strain evidence="8">zg-B89</strain>
    </source>
</reference>
<comment type="pathway">
    <text evidence="1">Amino-acid biosynthesis; L-methionine biosynthesis via salvage pathway; S-methyl-5-thio-alpha-D-ribose 1-phosphate from S-methyl-5'-thioadenosine (hydrolase route): step 1/2.</text>
</comment>